<proteinExistence type="predicted"/>
<dbReference type="AlphaFoldDB" id="M1AR85"/>
<evidence type="ECO:0000313" key="2">
    <source>
        <dbReference type="Proteomes" id="UP000011115"/>
    </source>
</evidence>
<dbReference type="PaxDb" id="4113-PGSC0003DMT400028504"/>
<reference evidence="2" key="1">
    <citation type="journal article" date="2011" name="Nature">
        <title>Genome sequence and analysis of the tuber crop potato.</title>
        <authorList>
            <consortium name="The Potato Genome Sequencing Consortium"/>
        </authorList>
    </citation>
    <scope>NUCLEOTIDE SEQUENCE [LARGE SCALE GENOMIC DNA]</scope>
    <source>
        <strain evidence="2">cv. DM1-3 516 R44</strain>
    </source>
</reference>
<dbReference type="eggNOG" id="ENOG502QPQI">
    <property type="taxonomic scope" value="Eukaryota"/>
</dbReference>
<name>M1AR85_SOLTU</name>
<sequence length="110" mass="12028">MGSACCVAARDRAVLDESSCENLQRNVRQSPTWSFRWDNRGRVAGEETPVNWSSDGIGGNDGLEFKSGTTVGTVYASEEGSPLDSFRSLAWQKSPVSERNNRNFSLPLLG</sequence>
<dbReference type="EnsemblPlants" id="PGSC0003DMT400028504">
    <property type="protein sequence ID" value="PGSC0003DMT400028504"/>
    <property type="gene ID" value="PGSC0003DMG400010975"/>
</dbReference>
<dbReference type="Proteomes" id="UP000011115">
    <property type="component" value="Unassembled WGS sequence"/>
</dbReference>
<dbReference type="InParanoid" id="M1AR85"/>
<protein>
    <submittedName>
        <fullName evidence="1">Ubiquitin-protein ligase</fullName>
    </submittedName>
</protein>
<accession>M1AR85</accession>
<reference evidence="1" key="2">
    <citation type="submission" date="2015-06" db="UniProtKB">
        <authorList>
            <consortium name="EnsemblPlants"/>
        </authorList>
    </citation>
    <scope>IDENTIFICATION</scope>
    <source>
        <strain evidence="1">DM1-3 516 R44</strain>
    </source>
</reference>
<dbReference type="Gramene" id="PGSC0003DMT400028504">
    <property type="protein sequence ID" value="PGSC0003DMT400028504"/>
    <property type="gene ID" value="PGSC0003DMG400010975"/>
</dbReference>
<dbReference type="PANTHER" id="PTHR31150:SF27">
    <property type="entry name" value="RING-TYPE DOMAIN-CONTAINING PROTEIN"/>
    <property type="match status" value="1"/>
</dbReference>
<keyword evidence="2" id="KW-1185">Reference proteome</keyword>
<organism evidence="1 2">
    <name type="scientific">Solanum tuberosum</name>
    <name type="common">Potato</name>
    <dbReference type="NCBI Taxonomy" id="4113"/>
    <lineage>
        <taxon>Eukaryota</taxon>
        <taxon>Viridiplantae</taxon>
        <taxon>Streptophyta</taxon>
        <taxon>Embryophyta</taxon>
        <taxon>Tracheophyta</taxon>
        <taxon>Spermatophyta</taxon>
        <taxon>Magnoliopsida</taxon>
        <taxon>eudicotyledons</taxon>
        <taxon>Gunneridae</taxon>
        <taxon>Pentapetalae</taxon>
        <taxon>asterids</taxon>
        <taxon>lamiids</taxon>
        <taxon>Solanales</taxon>
        <taxon>Solanaceae</taxon>
        <taxon>Solanoideae</taxon>
        <taxon>Solaneae</taxon>
        <taxon>Solanum</taxon>
    </lineage>
</organism>
<dbReference type="HOGENOM" id="CLU_2175484_0_0_1"/>
<evidence type="ECO:0000313" key="1">
    <source>
        <dbReference type="EnsemblPlants" id="PGSC0003DMT400028504"/>
    </source>
</evidence>
<dbReference type="PANTHER" id="PTHR31150">
    <property type="entry name" value="EXPRESSED PROTEIN"/>
    <property type="match status" value="1"/>
</dbReference>